<accession>A0ACC3CBL8</accession>
<sequence>MVQSERADRGAADASGAYADTGDDDDNDAGGGGGGGGGGSGGRAATDTVAVGSDESQLLELSDDDASTSHLYVAGGRGAGGTTYRDVWVLSIRANARIVHWLLMSGSLYKANAPSPRYAAAGGWSPAAGALLLVGGCVAADTVPAVAAAAAAASEAAGRQGDAGDAAGGEVGGADDAAAAHSDVLSGPSVGGAAAPAVAGLASAGVDTDHAVVTLFGLPLGKQHLTSSQPPASRVLVVDVRSGEAVAYRAVTRGAAGLFVATGAIAIAYAQGTIPAHVHGVVGSVAYALGLVAAGIHLARRGVIAIAVDGRAAGRGGGGAAADEDDLEADPEAAAATAAAAAAAAASAARDATAARHRHCASGG</sequence>
<proteinExistence type="predicted"/>
<comment type="caution">
    <text evidence="1">The sequence shown here is derived from an EMBL/GenBank/DDBJ whole genome shotgun (WGS) entry which is preliminary data.</text>
</comment>
<evidence type="ECO:0000313" key="2">
    <source>
        <dbReference type="Proteomes" id="UP000798662"/>
    </source>
</evidence>
<evidence type="ECO:0000313" key="1">
    <source>
        <dbReference type="EMBL" id="KAK1867473.1"/>
    </source>
</evidence>
<dbReference type="EMBL" id="CM020620">
    <property type="protein sequence ID" value="KAK1867473.1"/>
    <property type="molecule type" value="Genomic_DNA"/>
</dbReference>
<gene>
    <name evidence="1" type="ORF">I4F81_009980</name>
</gene>
<reference evidence="1" key="1">
    <citation type="submission" date="2019-11" db="EMBL/GenBank/DDBJ databases">
        <title>Nori genome reveals adaptations in red seaweeds to the harsh intertidal environment.</title>
        <authorList>
            <person name="Wang D."/>
            <person name="Mao Y."/>
        </authorList>
    </citation>
    <scope>NUCLEOTIDE SEQUENCE</scope>
    <source>
        <tissue evidence="1">Gametophyte</tissue>
    </source>
</reference>
<keyword evidence="2" id="KW-1185">Reference proteome</keyword>
<dbReference type="Proteomes" id="UP000798662">
    <property type="component" value="Chromosome 3"/>
</dbReference>
<name>A0ACC3CBL8_PYRYE</name>
<organism evidence="1 2">
    <name type="scientific">Pyropia yezoensis</name>
    <name type="common">Susabi-nori</name>
    <name type="synonym">Porphyra yezoensis</name>
    <dbReference type="NCBI Taxonomy" id="2788"/>
    <lineage>
        <taxon>Eukaryota</taxon>
        <taxon>Rhodophyta</taxon>
        <taxon>Bangiophyceae</taxon>
        <taxon>Bangiales</taxon>
        <taxon>Bangiaceae</taxon>
        <taxon>Pyropia</taxon>
    </lineage>
</organism>
<protein>
    <submittedName>
        <fullName evidence="1">Uncharacterized protein</fullName>
    </submittedName>
</protein>